<organism evidence="1">
    <name type="scientific">marine metagenome</name>
    <dbReference type="NCBI Taxonomy" id="408172"/>
    <lineage>
        <taxon>unclassified sequences</taxon>
        <taxon>metagenomes</taxon>
        <taxon>ecological metagenomes</taxon>
    </lineage>
</organism>
<proteinExistence type="predicted"/>
<evidence type="ECO:0000313" key="1">
    <source>
        <dbReference type="EMBL" id="SVD42671.1"/>
    </source>
</evidence>
<reference evidence="1" key="1">
    <citation type="submission" date="2018-05" db="EMBL/GenBank/DDBJ databases">
        <authorList>
            <person name="Lanie J.A."/>
            <person name="Ng W.-L."/>
            <person name="Kazmierczak K.M."/>
            <person name="Andrzejewski T.M."/>
            <person name="Davidsen T.M."/>
            <person name="Wayne K.J."/>
            <person name="Tettelin H."/>
            <person name="Glass J.I."/>
            <person name="Rusch D."/>
            <person name="Podicherti R."/>
            <person name="Tsui H.-C.T."/>
            <person name="Winkler M.E."/>
        </authorList>
    </citation>
    <scope>NUCLEOTIDE SEQUENCE</scope>
</reference>
<sequence>MIKHNKTYEFDIPNISFGVLSENKLNTLSKDGRYASPFMEEYLPVWFPKLKRVLGNKDHDHIDPDGVYYDAKNFTKNGLQFMPSNQIGAGRSYDAKATEEKAKKLVYICCDITSFPKVRVKFVPGKQLFKTYPKAKVPFHERDSFFGE</sequence>
<gene>
    <name evidence="1" type="ORF">METZ01_LOCUS395525</name>
</gene>
<accession>A0A382V9V1</accession>
<dbReference type="EMBL" id="UINC01149918">
    <property type="protein sequence ID" value="SVD42671.1"/>
    <property type="molecule type" value="Genomic_DNA"/>
</dbReference>
<name>A0A382V9V1_9ZZZZ</name>
<dbReference type="AlphaFoldDB" id="A0A382V9V1"/>
<protein>
    <submittedName>
        <fullName evidence="1">Uncharacterized protein</fullName>
    </submittedName>
</protein>